<accession>A0AAD2FS32</accession>
<feature type="signal peptide" evidence="2">
    <location>
        <begin position="1"/>
        <end position="23"/>
    </location>
</feature>
<comment type="caution">
    <text evidence="3">The sequence shown here is derived from an EMBL/GenBank/DDBJ whole genome shotgun (WGS) entry which is preliminary data.</text>
</comment>
<organism evidence="3 4">
    <name type="scientific">Cylindrotheca closterium</name>
    <dbReference type="NCBI Taxonomy" id="2856"/>
    <lineage>
        <taxon>Eukaryota</taxon>
        <taxon>Sar</taxon>
        <taxon>Stramenopiles</taxon>
        <taxon>Ochrophyta</taxon>
        <taxon>Bacillariophyta</taxon>
        <taxon>Bacillariophyceae</taxon>
        <taxon>Bacillariophycidae</taxon>
        <taxon>Bacillariales</taxon>
        <taxon>Bacillariaceae</taxon>
        <taxon>Cylindrotheca</taxon>
    </lineage>
</organism>
<sequence>MTKLRSAILSLWLLNHIVLGSCAIDDSPTSRQLDDENSASSRRMSSLGSKMTTPMDPLIRRLNYPENQPHICLAFLSCCGRTDLLNATIAGAIRHMEEDEPYFLRFEIAWVDNGSGKEATSSISNSYQIENALILPSNSGLAYGMNLLINNLCKAPYILLLEEDWLYLDEVVAKQTEERKRSVATSIALLESMEKNEISAFDGRRVSGVFLREETYTSFLQWPHENLWETAHSINIEHELKRMGAEEPSCDKGSSAESNMVADIDYRIYCSDPSLQKSHIWGSYTNGAGLYKRSSLKHIGRMYGEPGDAFHDRYTEGNYAYRAGLKFCHASIRLTKDVSCDSISNVDCTGAFHHIGGGRGTRPMTAHGSVCEDFGWNFYRTPMYSRYHKFVEASTGTAVQMCSREELKQLQDRKFRDKDSESYRRQVKESNAEVFQREQKQRDNMRREARLVLQYVDAGRSDALRTQVSWMAGKSEESIRIMATRMIKLADSPHPLTGFWDSHGRIVSNQDTEQHERTKR</sequence>
<dbReference type="PROSITE" id="PS51257">
    <property type="entry name" value="PROKAR_LIPOPROTEIN"/>
    <property type="match status" value="1"/>
</dbReference>
<feature type="region of interest" description="Disordered" evidence="1">
    <location>
        <begin position="501"/>
        <end position="520"/>
    </location>
</feature>
<evidence type="ECO:0000313" key="4">
    <source>
        <dbReference type="Proteomes" id="UP001295423"/>
    </source>
</evidence>
<dbReference type="Proteomes" id="UP001295423">
    <property type="component" value="Unassembled WGS sequence"/>
</dbReference>
<reference evidence="3" key="1">
    <citation type="submission" date="2023-08" db="EMBL/GenBank/DDBJ databases">
        <authorList>
            <person name="Audoor S."/>
            <person name="Bilcke G."/>
        </authorList>
    </citation>
    <scope>NUCLEOTIDE SEQUENCE</scope>
</reference>
<dbReference type="AlphaFoldDB" id="A0AAD2FS32"/>
<evidence type="ECO:0008006" key="5">
    <source>
        <dbReference type="Google" id="ProtNLM"/>
    </source>
</evidence>
<feature type="compositionally biased region" description="Low complexity" evidence="1">
    <location>
        <begin position="38"/>
        <end position="49"/>
    </location>
</feature>
<feature type="region of interest" description="Disordered" evidence="1">
    <location>
        <begin position="27"/>
        <end position="52"/>
    </location>
</feature>
<evidence type="ECO:0000313" key="3">
    <source>
        <dbReference type="EMBL" id="CAJ1951479.1"/>
    </source>
</evidence>
<feature type="chain" id="PRO_5042045728" description="Glycosyltransferase 2-like domain-containing protein" evidence="2">
    <location>
        <begin position="24"/>
        <end position="520"/>
    </location>
</feature>
<evidence type="ECO:0000256" key="1">
    <source>
        <dbReference type="SAM" id="MobiDB-lite"/>
    </source>
</evidence>
<dbReference type="EMBL" id="CAKOGP040001782">
    <property type="protein sequence ID" value="CAJ1951479.1"/>
    <property type="molecule type" value="Genomic_DNA"/>
</dbReference>
<evidence type="ECO:0000256" key="2">
    <source>
        <dbReference type="SAM" id="SignalP"/>
    </source>
</evidence>
<proteinExistence type="predicted"/>
<gene>
    <name evidence="3" type="ORF">CYCCA115_LOCUS13093</name>
</gene>
<keyword evidence="2" id="KW-0732">Signal</keyword>
<protein>
    <recommendedName>
        <fullName evidence="5">Glycosyltransferase 2-like domain-containing protein</fullName>
    </recommendedName>
</protein>
<name>A0AAD2FS32_9STRA</name>
<keyword evidence="4" id="KW-1185">Reference proteome</keyword>